<dbReference type="GO" id="GO:0005634">
    <property type="term" value="C:nucleus"/>
    <property type="evidence" value="ECO:0007669"/>
    <property type="project" value="TreeGrafter"/>
</dbReference>
<dbReference type="Proteomes" id="UP001430356">
    <property type="component" value="Unassembled WGS sequence"/>
</dbReference>
<feature type="compositionally biased region" description="Low complexity" evidence="1">
    <location>
        <begin position="345"/>
        <end position="363"/>
    </location>
</feature>
<feature type="region of interest" description="Disordered" evidence="1">
    <location>
        <begin position="304"/>
        <end position="419"/>
    </location>
</feature>
<dbReference type="InterPro" id="IPR035967">
    <property type="entry name" value="SWAP/Surp_sf"/>
</dbReference>
<sequence length="895" mass="94879">MQQQQQQHRSPPPPRPRDGLGAAVTNGSVTADVDESHHGDVGFDGTTVLLYDGASHVTATSSDGAGGGASPYALYEPAYAHRQQQQQQQGVLGSAAAAAWGGGAVLPVYAPPSTYLAPPPPAASADDGRGGGGVGVLGVDADTAVSSSSASDELPLPLHAPRLRVPLDLPLEHTTLLDLLATAVVQGGPTTEEEVVRRELGRGNEAFAFLSRKFNDPSMLYYRWRLYTLLQGDSLVAWRAEPFRLEDARRAYVWVPPPPLHVGADCLVGLHQPELLLDSAWAAAVSGASESRSTTAAAAAAAVVEDARDGDGDDVIARTTRHGGRRRTTKRRRGADGDEDGGGSSSSSGSRMPSSTSSNSDNDGNGDDADNDDAQRQRQRQRRRESVDEQSRSVAAAANADGAATSVAASTDAPEHPPLRLPPPSALWVSRQCTAHHHVFAVLQPHLLAEWAALLNPHTIAEPSTVTRDGGNSDGGTTTSVAALCARWLRREAIASRMLFAVRHADAIHHLLSVLLDAVVKVAYVATAAARAPPQQQQPQQRDESVDSSVYCVEALWYLFVLHDIVMNASNVVEAAATQTCVNKTTTAKQQQQQQAGDGDDAFATDSTADAMEALYTALKRQRATAHTATANSPPPSPVPVQAALANSRLRRRQRNPQRRTPYEHCGDALEMILPTLMEACTAIALAVSMDKERQRSAAGTAPSAARVRHVKVLPPQSAQQQQQQQQQSTPKAKGKSRPVESDHAASMLSLPTTAGGGPALSLRLDAGCDAMASATDAASPSSAPAVLLLHWLKTLLIVWMNVEQPLSLPPAAAAATAAVPPGTVWPDLATDAADLQEVKLFYHVNPLHASLLGLDAATSQQQQQQQREAAVYHQPPLLSARACAVLRDRYDFLF</sequence>
<organism evidence="3 4">
    <name type="scientific">Novymonas esmeraldas</name>
    <dbReference type="NCBI Taxonomy" id="1808958"/>
    <lineage>
        <taxon>Eukaryota</taxon>
        <taxon>Discoba</taxon>
        <taxon>Euglenozoa</taxon>
        <taxon>Kinetoplastea</taxon>
        <taxon>Metakinetoplastina</taxon>
        <taxon>Trypanosomatida</taxon>
        <taxon>Trypanosomatidae</taxon>
        <taxon>Novymonas</taxon>
    </lineage>
</organism>
<feature type="compositionally biased region" description="Low complexity" evidence="1">
    <location>
        <begin position="392"/>
        <end position="412"/>
    </location>
</feature>
<dbReference type="GO" id="GO:0006396">
    <property type="term" value="P:RNA processing"/>
    <property type="evidence" value="ECO:0007669"/>
    <property type="project" value="InterPro"/>
</dbReference>
<dbReference type="SUPFAM" id="SSF109905">
    <property type="entry name" value="Surp module (SWAP domain)"/>
    <property type="match status" value="1"/>
</dbReference>
<feature type="region of interest" description="Disordered" evidence="1">
    <location>
        <begin position="1"/>
        <end position="39"/>
    </location>
</feature>
<feature type="compositionally biased region" description="Basic residues" evidence="1">
    <location>
        <begin position="319"/>
        <end position="333"/>
    </location>
</feature>
<dbReference type="GO" id="GO:0003723">
    <property type="term" value="F:RNA binding"/>
    <property type="evidence" value="ECO:0007669"/>
    <property type="project" value="InterPro"/>
</dbReference>
<dbReference type="PROSITE" id="PS50128">
    <property type="entry name" value="SURP"/>
    <property type="match status" value="1"/>
</dbReference>
<dbReference type="Pfam" id="PF01805">
    <property type="entry name" value="Surp"/>
    <property type="match status" value="1"/>
</dbReference>
<name>A0AAW0ES82_9TRYP</name>
<evidence type="ECO:0000313" key="4">
    <source>
        <dbReference type="Proteomes" id="UP001430356"/>
    </source>
</evidence>
<evidence type="ECO:0000313" key="3">
    <source>
        <dbReference type="EMBL" id="KAK7196387.1"/>
    </source>
</evidence>
<accession>A0AAW0ES82</accession>
<feature type="region of interest" description="Disordered" evidence="1">
    <location>
        <begin position="714"/>
        <end position="753"/>
    </location>
</feature>
<protein>
    <submittedName>
        <fullName evidence="3">Surp module</fullName>
    </submittedName>
</protein>
<keyword evidence="4" id="KW-1185">Reference proteome</keyword>
<proteinExistence type="predicted"/>
<dbReference type="PANTHER" id="PTHR23140">
    <property type="entry name" value="RNA PROCESSING PROTEIN LD23810P"/>
    <property type="match status" value="1"/>
</dbReference>
<dbReference type="PANTHER" id="PTHR23140:SF0">
    <property type="entry name" value="U2 SNRNP-ASSOCIATED SURP MOTIF-CONTAINING PROTEIN"/>
    <property type="match status" value="1"/>
</dbReference>
<gene>
    <name evidence="3" type="ORF">NESM_000575500</name>
</gene>
<comment type="caution">
    <text evidence="3">The sequence shown here is derived from an EMBL/GenBank/DDBJ whole genome shotgun (WGS) entry which is preliminary data.</text>
</comment>
<reference evidence="3 4" key="1">
    <citation type="journal article" date="2021" name="MBio">
        <title>A New Model Trypanosomatid, Novymonas esmeraldas: Genomic Perception of Its 'Candidatus Pandoraea novymonadis' Endosymbiont.</title>
        <authorList>
            <person name="Zakharova A."/>
            <person name="Saura A."/>
            <person name="Butenko A."/>
            <person name="Podesvova L."/>
            <person name="Warmusova S."/>
            <person name="Kostygov A.Y."/>
            <person name="Nenarokova A."/>
            <person name="Lukes J."/>
            <person name="Opperdoes F.R."/>
            <person name="Yurchenko V."/>
        </authorList>
    </citation>
    <scope>NUCLEOTIDE SEQUENCE [LARGE SCALE GENOMIC DNA]</scope>
    <source>
        <strain evidence="3 4">E262AT.01</strain>
    </source>
</reference>
<evidence type="ECO:0000259" key="2">
    <source>
        <dbReference type="PROSITE" id="PS50128"/>
    </source>
</evidence>
<dbReference type="Gene3D" id="1.10.10.790">
    <property type="entry name" value="Surp module"/>
    <property type="match status" value="1"/>
</dbReference>
<feature type="domain" description="SURP motif" evidence="2">
    <location>
        <begin position="176"/>
        <end position="222"/>
    </location>
</feature>
<dbReference type="SMART" id="SM00648">
    <property type="entry name" value="SWAP"/>
    <property type="match status" value="1"/>
</dbReference>
<dbReference type="EMBL" id="JAECZO010000075">
    <property type="protein sequence ID" value="KAK7196387.1"/>
    <property type="molecule type" value="Genomic_DNA"/>
</dbReference>
<dbReference type="AlphaFoldDB" id="A0AAW0ES82"/>
<dbReference type="InterPro" id="IPR000061">
    <property type="entry name" value="Surp"/>
</dbReference>
<evidence type="ECO:0000256" key="1">
    <source>
        <dbReference type="SAM" id="MobiDB-lite"/>
    </source>
</evidence>
<dbReference type="InterPro" id="IPR051485">
    <property type="entry name" value="SR-CTD_assoc_factor"/>
</dbReference>